<feature type="domain" description="Photolyase/cryptochrome alpha/beta" evidence="9">
    <location>
        <begin position="4"/>
        <end position="138"/>
    </location>
</feature>
<dbReference type="AlphaFoldDB" id="A0A073CGB8"/>
<keyword evidence="4 6" id="KW-0274">FAD</keyword>
<comment type="similarity">
    <text evidence="1 8">Belongs to the DNA photolyase class-1 family.</text>
</comment>
<dbReference type="PRINTS" id="PR00147">
    <property type="entry name" value="DNAPHOTLYASE"/>
</dbReference>
<dbReference type="InterPro" id="IPR006050">
    <property type="entry name" value="DNA_photolyase_N"/>
</dbReference>
<dbReference type="Gene3D" id="3.40.50.620">
    <property type="entry name" value="HUPs"/>
    <property type="match status" value="1"/>
</dbReference>
<dbReference type="RefSeq" id="WP_042153641.1">
    <property type="nucleotide sequence ID" value="NZ_CM002803.1"/>
</dbReference>
<dbReference type="InterPro" id="IPR002081">
    <property type="entry name" value="Cryptochrome/DNA_photolyase_1"/>
</dbReference>
<evidence type="ECO:0000256" key="7">
    <source>
        <dbReference type="PIRSR" id="PIRSR602081-2"/>
    </source>
</evidence>
<name>A0A073CGB8_PLAA1</name>
<reference evidence="10 11" key="1">
    <citation type="journal article" date="2014" name="Appl. Environ. Microbiol.">
        <title>Elucidation of insertion elements encoded on plasmids and in vitro construction of shuttle vectors from the toxic cyanobacterium Planktothrix.</title>
        <authorList>
            <person name="Christiansen G."/>
            <person name="Goesmann A."/>
            <person name="Kurmayer R."/>
        </authorList>
    </citation>
    <scope>NUCLEOTIDE SEQUENCE [LARGE SCALE GENOMIC DNA]</scope>
    <source>
        <strain evidence="10 11">NIVA-CYA 126/8</strain>
    </source>
</reference>
<evidence type="ECO:0000256" key="6">
    <source>
        <dbReference type="PIRSR" id="PIRSR602081-1"/>
    </source>
</evidence>
<protein>
    <recommendedName>
        <fullName evidence="2 8">Cryptochrome DASH</fullName>
    </recommendedName>
</protein>
<dbReference type="Gene3D" id="1.25.40.80">
    <property type="match status" value="1"/>
</dbReference>
<accession>A0A073CGB8</accession>
<dbReference type="Proteomes" id="UP000027395">
    <property type="component" value="Chromosome"/>
</dbReference>
<dbReference type="GO" id="GO:0000719">
    <property type="term" value="P:photoreactive repair"/>
    <property type="evidence" value="ECO:0007669"/>
    <property type="project" value="TreeGrafter"/>
</dbReference>
<dbReference type="PANTHER" id="PTHR11455:SF22">
    <property type="entry name" value="CRYPTOCHROME DASH"/>
    <property type="match status" value="1"/>
</dbReference>
<dbReference type="InterPro" id="IPR005101">
    <property type="entry name" value="Cryptochr/Photolyase_FAD-bd"/>
</dbReference>
<dbReference type="GO" id="GO:0003677">
    <property type="term" value="F:DNA binding"/>
    <property type="evidence" value="ECO:0007669"/>
    <property type="project" value="TreeGrafter"/>
</dbReference>
<dbReference type="Pfam" id="PF03441">
    <property type="entry name" value="FAD_binding_7"/>
    <property type="match status" value="1"/>
</dbReference>
<dbReference type="GO" id="GO:0003913">
    <property type="term" value="F:DNA photolyase activity"/>
    <property type="evidence" value="ECO:0007669"/>
    <property type="project" value="InterPro"/>
</dbReference>
<proteinExistence type="inferred from homology"/>
<feature type="binding site" evidence="6">
    <location>
        <begin position="247"/>
        <end position="251"/>
    </location>
    <ligand>
        <name>FAD</name>
        <dbReference type="ChEBI" id="CHEBI:57692"/>
    </ligand>
</feature>
<keyword evidence="5 8" id="KW-0157">Chromophore</keyword>
<dbReference type="HOGENOM" id="CLU_010348_6_2_3"/>
<comment type="cofactor">
    <cofactor evidence="8">
        <name>(6R)-5,10-methylene-5,6,7,8-tetrahydrofolate</name>
        <dbReference type="ChEBI" id="CHEBI:15636"/>
    </cofactor>
    <text evidence="8">Binds 1 5,10-methenyltetrahydrofolate (MTHF) per subunit.</text>
</comment>
<dbReference type="GO" id="GO:0071949">
    <property type="term" value="F:FAD binding"/>
    <property type="evidence" value="ECO:0007669"/>
    <property type="project" value="TreeGrafter"/>
</dbReference>
<evidence type="ECO:0000259" key="9">
    <source>
        <dbReference type="PROSITE" id="PS51645"/>
    </source>
</evidence>
<evidence type="ECO:0000256" key="3">
    <source>
        <dbReference type="ARBA" id="ARBA00022630"/>
    </source>
</evidence>
<dbReference type="PATRIC" id="fig|388467.6.peg.1667"/>
<dbReference type="InterPro" id="IPR014133">
    <property type="entry name" value="Cry_DASH"/>
</dbReference>
<dbReference type="PANTHER" id="PTHR11455">
    <property type="entry name" value="CRYPTOCHROME"/>
    <property type="match status" value="1"/>
</dbReference>
<evidence type="ECO:0000313" key="11">
    <source>
        <dbReference type="Proteomes" id="UP000027395"/>
    </source>
</evidence>
<comment type="cofactor">
    <cofactor evidence="6 8">
        <name>FAD</name>
        <dbReference type="ChEBI" id="CHEBI:57692"/>
    </cofactor>
    <text evidence="6 8">Binds 1 FAD per subunit.</text>
</comment>
<dbReference type="NCBIfam" id="TIGR02765">
    <property type="entry name" value="crypto_DASH"/>
    <property type="match status" value="1"/>
</dbReference>
<dbReference type="PROSITE" id="PS00394">
    <property type="entry name" value="DNA_PHOTOLYASES_1_1"/>
    <property type="match status" value="1"/>
</dbReference>
<keyword evidence="11" id="KW-1185">Reference proteome</keyword>
<feature type="site" description="Electron transfer via tryptophanyl radical" evidence="7">
    <location>
        <position position="394"/>
    </location>
</feature>
<feature type="site" description="Electron transfer via tryptophanyl radical" evidence="7">
    <location>
        <position position="318"/>
    </location>
</feature>
<evidence type="ECO:0000256" key="8">
    <source>
        <dbReference type="RuleBase" id="RU367151"/>
    </source>
</evidence>
<dbReference type="Pfam" id="PF00875">
    <property type="entry name" value="DNA_photolyase"/>
    <property type="match status" value="1"/>
</dbReference>
<feature type="binding site" evidence="6">
    <location>
        <begin position="384"/>
        <end position="386"/>
    </location>
    <ligand>
        <name>FAD</name>
        <dbReference type="ChEBI" id="CHEBI:57692"/>
    </ligand>
</feature>
<dbReference type="EMBL" id="CM002803">
    <property type="protein sequence ID" value="KEI66728.1"/>
    <property type="molecule type" value="Genomic_DNA"/>
</dbReference>
<dbReference type="InterPro" id="IPR036155">
    <property type="entry name" value="Crypto/Photolyase_N_sf"/>
</dbReference>
<evidence type="ECO:0000313" key="10">
    <source>
        <dbReference type="EMBL" id="KEI66728.1"/>
    </source>
</evidence>
<evidence type="ECO:0000256" key="4">
    <source>
        <dbReference type="ARBA" id="ARBA00022827"/>
    </source>
</evidence>
<dbReference type="InterPro" id="IPR036134">
    <property type="entry name" value="Crypto/Photolyase_FAD-like_sf"/>
</dbReference>
<feature type="site" description="Electron transfer via tryptophanyl radical" evidence="7">
    <location>
        <position position="371"/>
    </location>
</feature>
<dbReference type="STRING" id="388467.A19Y_1725"/>
<dbReference type="PROSITE" id="PS51645">
    <property type="entry name" value="PHR_CRY_ALPHA_BETA"/>
    <property type="match status" value="1"/>
</dbReference>
<keyword evidence="10" id="KW-0456">Lyase</keyword>
<evidence type="ECO:0000256" key="5">
    <source>
        <dbReference type="ARBA" id="ARBA00022991"/>
    </source>
</evidence>
<dbReference type="eggNOG" id="COG0415">
    <property type="taxonomic scope" value="Bacteria"/>
</dbReference>
<gene>
    <name evidence="10" type="primary">phrB</name>
    <name evidence="10" type="ORF">A19Y_1725</name>
</gene>
<dbReference type="Gene3D" id="1.10.579.10">
    <property type="entry name" value="DNA Cyclobutane Dipyrimidine Photolyase, subunit A, domain 3"/>
    <property type="match status" value="1"/>
</dbReference>
<evidence type="ECO:0000256" key="1">
    <source>
        <dbReference type="ARBA" id="ARBA00005862"/>
    </source>
</evidence>
<dbReference type="InterPro" id="IPR018394">
    <property type="entry name" value="DNA_photolyase_1_CS_C"/>
</dbReference>
<dbReference type="SUPFAM" id="SSF48173">
    <property type="entry name" value="Cryptochrome/photolyase FAD-binding domain"/>
    <property type="match status" value="1"/>
</dbReference>
<sequence>MTPKRILIWYRNDLRLHDHQPLSSALNTQAQIIPVYCFDPRQFTQTSYGFPKTGAFRTQFLLESVADLRQSFRKLGSDLILRLGKPEIIIPELVKILNIDAVYYYQEATSEELTIEQNLKTALAALGVVVKSYWGATLYSITDLPFSIPQLPEIFTQFRKQVESQSIINSLFTSPKQLPHLPEIETGNLPNIQDLGLGKPVFDSRSVMKFQGGETAGLDRLKNYIWEQDCLKNYKETRNGMLGENYSSKFSPWLALGCLSPRLIYNTVQTYEKERVKNDSTYWLIFELLWRDYFKFIALKHGNKIFYPQGLQGISIPWKYNPKQFEQWQRGITGFPLVDANMRELLTTGFMSNRGRQNVASFLTKNLGINWQRGAEWFESLLIDYDVCSNWGNWNYNAGVGNDARGFRYFNILKQSQDYDPNGDYIKHWLPELKDLPPSKVHQPWKLLPVEQKRFRVILGVDYPQPMVDLEQSVKVNQLIYETAVRKNLG</sequence>
<feature type="binding site" evidence="6">
    <location>
        <position position="234"/>
    </location>
    <ligand>
        <name>FAD</name>
        <dbReference type="ChEBI" id="CHEBI:57692"/>
    </ligand>
</feature>
<dbReference type="SUPFAM" id="SSF52425">
    <property type="entry name" value="Cryptochrome/photolyase, N-terminal domain"/>
    <property type="match status" value="1"/>
</dbReference>
<dbReference type="InterPro" id="IPR014729">
    <property type="entry name" value="Rossmann-like_a/b/a_fold"/>
</dbReference>
<organism evidence="10 11">
    <name type="scientific">Planktothrix agardhii (strain NIVA-CYA 126/8)</name>
    <dbReference type="NCBI Taxonomy" id="388467"/>
    <lineage>
        <taxon>Bacteria</taxon>
        <taxon>Bacillati</taxon>
        <taxon>Cyanobacteriota</taxon>
        <taxon>Cyanophyceae</taxon>
        <taxon>Oscillatoriophycideae</taxon>
        <taxon>Oscillatoriales</taxon>
        <taxon>Microcoleaceae</taxon>
        <taxon>Planktothrix</taxon>
    </lineage>
</organism>
<keyword evidence="3 6" id="KW-0285">Flavoprotein</keyword>
<evidence type="ECO:0000256" key="2">
    <source>
        <dbReference type="ARBA" id="ARBA00017881"/>
    </source>
</evidence>
<comment type="function">
    <text evidence="8">May have a photoreceptor function.</text>
</comment>